<keyword evidence="3" id="KW-1185">Reference proteome</keyword>
<evidence type="ECO:0000313" key="2">
    <source>
        <dbReference type="EMBL" id="GGO83011.1"/>
    </source>
</evidence>
<reference evidence="2" key="1">
    <citation type="journal article" date="2014" name="Int. J. Syst. Evol. Microbiol.">
        <title>Complete genome sequence of Corynebacterium casei LMG S-19264T (=DSM 44701T), isolated from a smear-ripened cheese.</title>
        <authorList>
            <consortium name="US DOE Joint Genome Institute (JGI-PGF)"/>
            <person name="Walter F."/>
            <person name="Albersmeier A."/>
            <person name="Kalinowski J."/>
            <person name="Ruckert C."/>
        </authorList>
    </citation>
    <scope>NUCLEOTIDE SEQUENCE</scope>
    <source>
        <strain evidence="2">CGMCC 4.7368</strain>
    </source>
</reference>
<dbReference type="EMBL" id="BMNH01000047">
    <property type="protein sequence ID" value="GGO83011.1"/>
    <property type="molecule type" value="Genomic_DNA"/>
</dbReference>
<gene>
    <name evidence="2" type="ORF">GCM10012289_75580</name>
</gene>
<reference evidence="2" key="2">
    <citation type="submission" date="2020-09" db="EMBL/GenBank/DDBJ databases">
        <authorList>
            <person name="Sun Q."/>
            <person name="Zhou Y."/>
        </authorList>
    </citation>
    <scope>NUCLEOTIDE SEQUENCE</scope>
    <source>
        <strain evidence="2">CGMCC 4.7368</strain>
    </source>
</reference>
<feature type="compositionally biased region" description="Basic and acidic residues" evidence="1">
    <location>
        <begin position="204"/>
        <end position="213"/>
    </location>
</feature>
<accession>A0A917ZHZ4</accession>
<sequence length="221" mass="23289">MDAGWFVFTPAIALSGYAAAMVGGKAAFSVPIAIMALASSPGGQSALADRWETVYKELGDAHQQLQGTKKKGMPEEWDADDRNKFTERVDTLSDQIVKSKNIVHGTSQIMRHSSNVSWGAFGVCTAAAAAMAAAALAANAGNIGGPAAGLAARLAAMQRAGSVLKSLHRVMEKQRALALAASGILLVGTAWHEGNRQVMVSRANRPEGDKPDFKQVSLKWE</sequence>
<feature type="region of interest" description="Disordered" evidence="1">
    <location>
        <begin position="202"/>
        <end position="221"/>
    </location>
</feature>
<dbReference type="Proteomes" id="UP000646523">
    <property type="component" value="Unassembled WGS sequence"/>
</dbReference>
<comment type="caution">
    <text evidence="2">The sequence shown here is derived from an EMBL/GenBank/DDBJ whole genome shotgun (WGS) entry which is preliminary data.</text>
</comment>
<organism evidence="2 3">
    <name type="scientific">Nonomuraea cavernae</name>
    <dbReference type="NCBI Taxonomy" id="2045107"/>
    <lineage>
        <taxon>Bacteria</taxon>
        <taxon>Bacillati</taxon>
        <taxon>Actinomycetota</taxon>
        <taxon>Actinomycetes</taxon>
        <taxon>Streptosporangiales</taxon>
        <taxon>Streptosporangiaceae</taxon>
        <taxon>Nonomuraea</taxon>
    </lineage>
</organism>
<evidence type="ECO:0000313" key="3">
    <source>
        <dbReference type="Proteomes" id="UP000646523"/>
    </source>
</evidence>
<dbReference type="AlphaFoldDB" id="A0A917ZHZ4"/>
<proteinExistence type="predicted"/>
<name>A0A917ZHZ4_9ACTN</name>
<dbReference type="RefSeq" id="WP_189129053.1">
    <property type="nucleotide sequence ID" value="NZ_BMNH01000047.1"/>
</dbReference>
<protein>
    <submittedName>
        <fullName evidence="2">Uncharacterized protein</fullName>
    </submittedName>
</protein>
<evidence type="ECO:0000256" key="1">
    <source>
        <dbReference type="SAM" id="MobiDB-lite"/>
    </source>
</evidence>